<proteinExistence type="predicted"/>
<sequence length="117" mass="13004">MDDILGDDLGQSDGDEEMTGEEMAAFRARMIAKKGCYNYDWKLKEKLKEQGGMDTCATCGKPYALDDIGKGKPLNKCARCLQTNYCSRDCQKSDWKAGHQKVCTKAGHKDKENALKG</sequence>
<dbReference type="Gene3D" id="6.10.140.2220">
    <property type="match status" value="1"/>
</dbReference>
<evidence type="ECO:0000313" key="6">
    <source>
        <dbReference type="EMBL" id="KAK5094575.1"/>
    </source>
</evidence>
<protein>
    <recommendedName>
        <fullName evidence="5">MYND-type domain-containing protein</fullName>
    </recommendedName>
</protein>
<dbReference type="EMBL" id="JAVRRG010000033">
    <property type="protein sequence ID" value="KAK5094575.1"/>
    <property type="molecule type" value="Genomic_DNA"/>
</dbReference>
<reference evidence="6 7" key="1">
    <citation type="submission" date="2023-08" db="EMBL/GenBank/DDBJ databases">
        <title>Black Yeasts Isolated from many extreme environments.</title>
        <authorList>
            <person name="Coleine C."/>
            <person name="Stajich J.E."/>
            <person name="Selbmann L."/>
        </authorList>
    </citation>
    <scope>NUCLEOTIDE SEQUENCE [LARGE SCALE GENOMIC DNA]</scope>
    <source>
        <strain evidence="6 7">CCFEE 5885</strain>
    </source>
</reference>
<evidence type="ECO:0000256" key="1">
    <source>
        <dbReference type="ARBA" id="ARBA00022723"/>
    </source>
</evidence>
<dbReference type="PROSITE" id="PS50865">
    <property type="entry name" value="ZF_MYND_2"/>
    <property type="match status" value="1"/>
</dbReference>
<organism evidence="6 7">
    <name type="scientific">Lithohypha guttulata</name>
    <dbReference type="NCBI Taxonomy" id="1690604"/>
    <lineage>
        <taxon>Eukaryota</taxon>
        <taxon>Fungi</taxon>
        <taxon>Dikarya</taxon>
        <taxon>Ascomycota</taxon>
        <taxon>Pezizomycotina</taxon>
        <taxon>Eurotiomycetes</taxon>
        <taxon>Chaetothyriomycetidae</taxon>
        <taxon>Chaetothyriales</taxon>
        <taxon>Trichomeriaceae</taxon>
        <taxon>Lithohypha</taxon>
    </lineage>
</organism>
<feature type="domain" description="MYND-type" evidence="5">
    <location>
        <begin position="56"/>
        <end position="103"/>
    </location>
</feature>
<comment type="caution">
    <text evidence="6">The sequence shown here is derived from an EMBL/GenBank/DDBJ whole genome shotgun (WGS) entry which is preliminary data.</text>
</comment>
<evidence type="ECO:0000313" key="7">
    <source>
        <dbReference type="Proteomes" id="UP001345013"/>
    </source>
</evidence>
<evidence type="ECO:0000256" key="3">
    <source>
        <dbReference type="ARBA" id="ARBA00022833"/>
    </source>
</evidence>
<accession>A0ABR0KEM5</accession>
<dbReference type="SUPFAM" id="SSF144232">
    <property type="entry name" value="HIT/MYND zinc finger-like"/>
    <property type="match status" value="1"/>
</dbReference>
<dbReference type="Proteomes" id="UP001345013">
    <property type="component" value="Unassembled WGS sequence"/>
</dbReference>
<keyword evidence="7" id="KW-1185">Reference proteome</keyword>
<evidence type="ECO:0000256" key="4">
    <source>
        <dbReference type="PROSITE-ProRule" id="PRU00134"/>
    </source>
</evidence>
<evidence type="ECO:0000259" key="5">
    <source>
        <dbReference type="PROSITE" id="PS50865"/>
    </source>
</evidence>
<keyword evidence="3" id="KW-0862">Zinc</keyword>
<dbReference type="PROSITE" id="PS01360">
    <property type="entry name" value="ZF_MYND_1"/>
    <property type="match status" value="1"/>
</dbReference>
<name>A0ABR0KEM5_9EURO</name>
<keyword evidence="2 4" id="KW-0863">Zinc-finger</keyword>
<evidence type="ECO:0000256" key="2">
    <source>
        <dbReference type="ARBA" id="ARBA00022771"/>
    </source>
</evidence>
<dbReference type="Pfam" id="PF01753">
    <property type="entry name" value="zf-MYND"/>
    <property type="match status" value="1"/>
</dbReference>
<dbReference type="InterPro" id="IPR002893">
    <property type="entry name" value="Znf_MYND"/>
</dbReference>
<gene>
    <name evidence="6" type="ORF">LTR24_003516</name>
</gene>
<keyword evidence="1" id="KW-0479">Metal-binding</keyword>